<evidence type="ECO:0000313" key="3">
    <source>
        <dbReference type="Proteomes" id="UP000604241"/>
    </source>
</evidence>
<comment type="caution">
    <text evidence="2">The sequence shown here is derived from an EMBL/GenBank/DDBJ whole genome shotgun (WGS) entry which is preliminary data.</text>
</comment>
<dbReference type="NCBIfam" id="TIGR04089">
    <property type="entry name" value="exp_by_SipW_III"/>
    <property type="match status" value="1"/>
</dbReference>
<gene>
    <name evidence="2" type="ORF">H9657_03910</name>
</gene>
<keyword evidence="1" id="KW-0812">Transmembrane</keyword>
<organism evidence="2 3">
    <name type="scientific">Cellulomonas avistercoris</name>
    <dbReference type="NCBI Taxonomy" id="2762242"/>
    <lineage>
        <taxon>Bacteria</taxon>
        <taxon>Bacillati</taxon>
        <taxon>Actinomycetota</taxon>
        <taxon>Actinomycetes</taxon>
        <taxon>Micrococcales</taxon>
        <taxon>Cellulomonadaceae</taxon>
        <taxon>Cellulomonas</taxon>
    </lineage>
</organism>
<feature type="transmembrane region" description="Helical" evidence="1">
    <location>
        <begin position="20"/>
        <end position="39"/>
    </location>
</feature>
<evidence type="ECO:0000256" key="1">
    <source>
        <dbReference type="SAM" id="Phobius"/>
    </source>
</evidence>
<dbReference type="RefSeq" id="WP_191780510.1">
    <property type="nucleotide sequence ID" value="NZ_JACSQV010000002.1"/>
</dbReference>
<name>A0ABR8QAJ0_9CELL</name>
<evidence type="ECO:0000313" key="2">
    <source>
        <dbReference type="EMBL" id="MBD7917425.1"/>
    </source>
</evidence>
<reference evidence="2 3" key="1">
    <citation type="submission" date="2020-08" db="EMBL/GenBank/DDBJ databases">
        <title>A Genomic Blueprint of the Chicken Gut Microbiome.</title>
        <authorList>
            <person name="Gilroy R."/>
            <person name="Ravi A."/>
            <person name="Getino M."/>
            <person name="Pursley I."/>
            <person name="Horton D.L."/>
            <person name="Alikhan N.-F."/>
            <person name="Baker D."/>
            <person name="Gharbi K."/>
            <person name="Hall N."/>
            <person name="Watson M."/>
            <person name="Adriaenssens E.M."/>
            <person name="Foster-Nyarko E."/>
            <person name="Jarju S."/>
            <person name="Secka A."/>
            <person name="Antonio M."/>
            <person name="Oren A."/>
            <person name="Chaudhuri R."/>
            <person name="La Ragione R.M."/>
            <person name="Hildebrand F."/>
            <person name="Pallen M.J."/>
        </authorList>
    </citation>
    <scope>NUCLEOTIDE SEQUENCE [LARGE SCALE GENOMIC DNA]</scope>
    <source>
        <strain evidence="2 3">Sa3CUA2</strain>
    </source>
</reference>
<dbReference type="InterPro" id="IPR024006">
    <property type="entry name" value="Alt_signal_exp_actinobact"/>
</dbReference>
<proteinExistence type="predicted"/>
<accession>A0ABR8QAJ0</accession>
<protein>
    <submittedName>
        <fullName evidence="2">Alternate-type signal peptide domain-containing protein</fullName>
    </submittedName>
</protein>
<keyword evidence="1" id="KW-0472">Membrane</keyword>
<keyword evidence="3" id="KW-1185">Reference proteome</keyword>
<sequence>MNATTTSTTTTHRGAVKGAVAAAAGVAVLLGGMGTFALWNADGALGEGSLQTGSLTAEFGDITWNDVTPGHENVIGDLDGFQMVPGDVIVGTSTIAVVAEGENLVVVPQVVGPAGLPIDTLSDSITVDVTLDGVPADGFRPGTTSVDATVTIAFDESATGEMGLGFDLGATSINLQQVAPSA</sequence>
<dbReference type="Proteomes" id="UP000604241">
    <property type="component" value="Unassembled WGS sequence"/>
</dbReference>
<dbReference type="EMBL" id="JACSQV010000002">
    <property type="protein sequence ID" value="MBD7917425.1"/>
    <property type="molecule type" value="Genomic_DNA"/>
</dbReference>
<keyword evidence="1" id="KW-1133">Transmembrane helix</keyword>